<dbReference type="PRINTS" id="PR01415">
    <property type="entry name" value="ANKYRIN"/>
</dbReference>
<proteinExistence type="predicted"/>
<keyword evidence="2 3" id="KW-0040">ANK repeat</keyword>
<sequence length="992" mass="102869">MPVPWSSRALLSSGLAAVGGAGAALLVTHLLRARRSVRGEDVDEESEELEALSSELALWLRSNGLHRHARDFAWHGYTELELLRDLSDEELVELVVAIGLRAGHAARLRRGISKLRAEGRAAAGDPGGPPAAPWATSPAPDGGPPWAAGGAEVAGGDAVPQPGGGAPRAAAPASPPAPAPGEAAVAEEAEASGAAAAVALPAPVPAPLGEPAPPHAAGPTAGSGAACTSAGSASSTGSGGSRAGPSPAAAPLSVGTRAVLCGLAKRPELNGCAGTLTAWDGASGRWEFTPEDGRGAIKVRSDNVQQIGPDAASAAAAVEVPEELRCCITREPMERPVITSDGHTYERAAIARWLEEHGTSPKTGQALPDKVLRPNHAIRAQVLAWRERRGLPPLPPWEPEPQETVPTREPPTPQVQAPAAGHPGATVTLQTAAGSVVLPLALLQGRPSVGSEAASVAQILRSNEALREEVLSVWREEAASGQAAGPDGPTEPETDELAQIVAQDPRLMEVVTQYLHSNPEAQPQVPGLVVGAAGGLGVPTLANHGVAEGPIFRAAREGECGVVEQLLGHRTGDRLRQEQSATGDSLLHVATWCGHGRIVSMLLARDHPIHVPSRNRSTPLHYAAFRGHADVVGLLLSSRADTERRMFGGDTAIHQAAWQGHVQVLGQLIEHRADVLAKKDDGGSALALAAFRGQVGACTELLARMTPDSTDLGGSNHHGETPLHAAAAGGSADVVKLLIEAAARVDARTDVEETALHRAVQFGASGAAAALLDARAEVGSRRDDDHTPLDLAVLEGRSGLARLLLQHGASVAELRRDGMTPVHMAVVREARAPRPAGEGSVLAVLVEARADPDCRSRSQLTPLHLVLGYLQQVPHRTNAIKSLLEQRADVEAVLRGGDRPLHLAVGGNLRVEAALLLEHRAAVNEARDDGCLPLHVAAQHGAGTCVELLLRARSDVSRQNQAGQTAADIARQCGLEHIERLLKRPSPATPAG</sequence>
<evidence type="ECO:0000256" key="4">
    <source>
        <dbReference type="SAM" id="MobiDB-lite"/>
    </source>
</evidence>
<dbReference type="Gene3D" id="3.30.40.10">
    <property type="entry name" value="Zinc/RING finger domain, C3HC4 (zinc finger)"/>
    <property type="match status" value="1"/>
</dbReference>
<feature type="repeat" description="ANK" evidence="3">
    <location>
        <begin position="784"/>
        <end position="816"/>
    </location>
</feature>
<feature type="repeat" description="ANK" evidence="3">
    <location>
        <begin position="718"/>
        <end position="750"/>
    </location>
</feature>
<dbReference type="SMART" id="SM00504">
    <property type="entry name" value="Ubox"/>
    <property type="match status" value="1"/>
</dbReference>
<keyword evidence="1" id="KW-0677">Repeat</keyword>
<feature type="domain" description="U-box" evidence="6">
    <location>
        <begin position="319"/>
        <end position="392"/>
    </location>
</feature>
<dbReference type="SUPFAM" id="SSF47769">
    <property type="entry name" value="SAM/Pointed domain"/>
    <property type="match status" value="1"/>
</dbReference>
<gene>
    <name evidence="7" type="ORF">AMON00008_LOCUS56373</name>
</gene>
<dbReference type="GO" id="GO:0004842">
    <property type="term" value="F:ubiquitin-protein transferase activity"/>
    <property type="evidence" value="ECO:0007669"/>
    <property type="project" value="InterPro"/>
</dbReference>
<evidence type="ECO:0000256" key="1">
    <source>
        <dbReference type="ARBA" id="ARBA00022737"/>
    </source>
</evidence>
<dbReference type="PROSITE" id="PS50297">
    <property type="entry name" value="ANK_REP_REGION"/>
    <property type="match status" value="5"/>
</dbReference>
<dbReference type="Pfam" id="PF00023">
    <property type="entry name" value="Ank"/>
    <property type="match status" value="2"/>
</dbReference>
<name>A0A7S4WGM4_9DINO</name>
<evidence type="ECO:0000259" key="6">
    <source>
        <dbReference type="PROSITE" id="PS51698"/>
    </source>
</evidence>
<evidence type="ECO:0000256" key="2">
    <source>
        <dbReference type="ARBA" id="ARBA00023043"/>
    </source>
</evidence>
<dbReference type="Pfam" id="PF00536">
    <property type="entry name" value="SAM_1"/>
    <property type="match status" value="1"/>
</dbReference>
<evidence type="ECO:0000313" key="7">
    <source>
        <dbReference type="EMBL" id="CAE4655717.1"/>
    </source>
</evidence>
<feature type="region of interest" description="Disordered" evidence="4">
    <location>
        <begin position="390"/>
        <end position="422"/>
    </location>
</feature>
<dbReference type="PANTHER" id="PTHR24173:SF74">
    <property type="entry name" value="ANKYRIN REPEAT DOMAIN-CONTAINING PROTEIN 16"/>
    <property type="match status" value="1"/>
</dbReference>
<dbReference type="InterPro" id="IPR001660">
    <property type="entry name" value="SAM"/>
</dbReference>
<dbReference type="Gene3D" id="1.25.40.20">
    <property type="entry name" value="Ankyrin repeat-containing domain"/>
    <property type="match status" value="2"/>
</dbReference>
<dbReference type="PROSITE" id="PS50105">
    <property type="entry name" value="SAM_DOMAIN"/>
    <property type="match status" value="1"/>
</dbReference>
<feature type="domain" description="SAM" evidence="5">
    <location>
        <begin position="51"/>
        <end position="118"/>
    </location>
</feature>
<dbReference type="InterPro" id="IPR013761">
    <property type="entry name" value="SAM/pointed_sf"/>
</dbReference>
<dbReference type="SUPFAM" id="SSF57850">
    <property type="entry name" value="RING/U-box"/>
    <property type="match status" value="1"/>
</dbReference>
<evidence type="ECO:0000259" key="5">
    <source>
        <dbReference type="PROSITE" id="PS50105"/>
    </source>
</evidence>
<dbReference type="PROSITE" id="PS51698">
    <property type="entry name" value="U_BOX"/>
    <property type="match status" value="1"/>
</dbReference>
<feature type="region of interest" description="Disordered" evidence="4">
    <location>
        <begin position="205"/>
        <end position="251"/>
    </location>
</feature>
<dbReference type="SMART" id="SM00248">
    <property type="entry name" value="ANK"/>
    <property type="match status" value="11"/>
</dbReference>
<dbReference type="SUPFAM" id="SSF48403">
    <property type="entry name" value="Ankyrin repeat"/>
    <property type="match status" value="1"/>
</dbReference>
<feature type="compositionally biased region" description="Low complexity" evidence="4">
    <location>
        <begin position="133"/>
        <end position="172"/>
    </location>
</feature>
<dbReference type="InterPro" id="IPR013083">
    <property type="entry name" value="Znf_RING/FYVE/PHD"/>
</dbReference>
<dbReference type="InterPro" id="IPR002110">
    <property type="entry name" value="Ankyrin_rpt"/>
</dbReference>
<feature type="compositionally biased region" description="Pro residues" evidence="4">
    <location>
        <begin position="205"/>
        <end position="216"/>
    </location>
</feature>
<dbReference type="InterPro" id="IPR003613">
    <property type="entry name" value="Ubox_domain"/>
</dbReference>
<dbReference type="GO" id="GO:0016567">
    <property type="term" value="P:protein ubiquitination"/>
    <property type="evidence" value="ECO:0007669"/>
    <property type="project" value="InterPro"/>
</dbReference>
<reference evidence="7" key="1">
    <citation type="submission" date="2021-01" db="EMBL/GenBank/DDBJ databases">
        <authorList>
            <person name="Corre E."/>
            <person name="Pelletier E."/>
            <person name="Niang G."/>
            <person name="Scheremetjew M."/>
            <person name="Finn R."/>
            <person name="Kale V."/>
            <person name="Holt S."/>
            <person name="Cochrane G."/>
            <person name="Meng A."/>
            <person name="Brown T."/>
            <person name="Cohen L."/>
        </authorList>
    </citation>
    <scope>NUCLEOTIDE SEQUENCE</scope>
    <source>
        <strain evidence="7">CCMP3105</strain>
    </source>
</reference>
<feature type="region of interest" description="Disordered" evidence="4">
    <location>
        <begin position="119"/>
        <end position="190"/>
    </location>
</feature>
<dbReference type="Pfam" id="PF12796">
    <property type="entry name" value="Ank_2"/>
    <property type="match status" value="3"/>
</dbReference>
<dbReference type="Pfam" id="PF04564">
    <property type="entry name" value="U-box"/>
    <property type="match status" value="1"/>
</dbReference>
<protein>
    <recommendedName>
        <fullName evidence="8">RING-type E3 ubiquitin transferase</fullName>
    </recommendedName>
</protein>
<dbReference type="PROSITE" id="PS50088">
    <property type="entry name" value="ANK_REPEAT"/>
    <property type="match status" value="5"/>
</dbReference>
<feature type="repeat" description="ANK" evidence="3">
    <location>
        <begin position="648"/>
        <end position="680"/>
    </location>
</feature>
<feature type="repeat" description="ANK" evidence="3">
    <location>
        <begin position="929"/>
        <end position="961"/>
    </location>
</feature>
<accession>A0A7S4WGM4</accession>
<feature type="repeat" description="ANK" evidence="3">
    <location>
        <begin position="615"/>
        <end position="647"/>
    </location>
</feature>
<dbReference type="InterPro" id="IPR036770">
    <property type="entry name" value="Ankyrin_rpt-contain_sf"/>
</dbReference>
<dbReference type="PANTHER" id="PTHR24173">
    <property type="entry name" value="ANKYRIN REPEAT CONTAINING"/>
    <property type="match status" value="1"/>
</dbReference>
<dbReference type="CDD" id="cd16655">
    <property type="entry name" value="RING-Ubox_WDSUB1-like"/>
    <property type="match status" value="1"/>
</dbReference>
<dbReference type="AlphaFoldDB" id="A0A7S4WGM4"/>
<dbReference type="Gene3D" id="1.10.150.50">
    <property type="entry name" value="Transcription Factor, Ets-1"/>
    <property type="match status" value="1"/>
</dbReference>
<organism evidence="7">
    <name type="scientific">Alexandrium monilatum</name>
    <dbReference type="NCBI Taxonomy" id="311494"/>
    <lineage>
        <taxon>Eukaryota</taxon>
        <taxon>Sar</taxon>
        <taxon>Alveolata</taxon>
        <taxon>Dinophyceae</taxon>
        <taxon>Gonyaulacales</taxon>
        <taxon>Pyrocystaceae</taxon>
        <taxon>Alexandrium</taxon>
    </lineage>
</organism>
<evidence type="ECO:0000256" key="3">
    <source>
        <dbReference type="PROSITE-ProRule" id="PRU00023"/>
    </source>
</evidence>
<dbReference type="EMBL" id="HBNR01079044">
    <property type="protein sequence ID" value="CAE4655717.1"/>
    <property type="molecule type" value="Transcribed_RNA"/>
</dbReference>
<feature type="compositionally biased region" description="Low complexity" evidence="4">
    <location>
        <begin position="217"/>
        <end position="236"/>
    </location>
</feature>
<evidence type="ECO:0008006" key="8">
    <source>
        <dbReference type="Google" id="ProtNLM"/>
    </source>
</evidence>